<dbReference type="PANTHER" id="PTHR16038:SF4">
    <property type="entry name" value="WD REPEAT-CONTAINING PROTEIN 74"/>
    <property type="match status" value="1"/>
</dbReference>
<dbReference type="EMBL" id="CAUOFW020006791">
    <property type="protein sequence ID" value="CAK9176280.1"/>
    <property type="molecule type" value="Genomic_DNA"/>
</dbReference>
<evidence type="ECO:0000256" key="2">
    <source>
        <dbReference type="ARBA" id="ARBA00022737"/>
    </source>
</evidence>
<feature type="region of interest" description="Disordered" evidence="4">
    <location>
        <begin position="132"/>
        <end position="185"/>
    </location>
</feature>
<dbReference type="Gene3D" id="2.130.10.10">
    <property type="entry name" value="YVTN repeat-like/Quinoprotein amine dehydrogenase"/>
    <property type="match status" value="1"/>
</dbReference>
<name>A0ABC8U8G8_9AQUA</name>
<dbReference type="PROSITE" id="PS50082">
    <property type="entry name" value="WD_REPEATS_2"/>
    <property type="match status" value="1"/>
</dbReference>
<dbReference type="InterPro" id="IPR036322">
    <property type="entry name" value="WD40_repeat_dom_sf"/>
</dbReference>
<dbReference type="Proteomes" id="UP001642360">
    <property type="component" value="Unassembled WGS sequence"/>
</dbReference>
<dbReference type="AlphaFoldDB" id="A0ABC8U8G8"/>
<evidence type="ECO:0000313" key="6">
    <source>
        <dbReference type="Proteomes" id="UP001642360"/>
    </source>
</evidence>
<keyword evidence="2" id="KW-0677">Repeat</keyword>
<evidence type="ECO:0000313" key="5">
    <source>
        <dbReference type="EMBL" id="CAK9176280.1"/>
    </source>
</evidence>
<evidence type="ECO:0000256" key="1">
    <source>
        <dbReference type="ARBA" id="ARBA00022574"/>
    </source>
</evidence>
<dbReference type="InterPro" id="IPR001680">
    <property type="entry name" value="WD40_rpt"/>
</dbReference>
<dbReference type="InterPro" id="IPR015943">
    <property type="entry name" value="WD40/YVTN_repeat-like_dom_sf"/>
</dbReference>
<evidence type="ECO:0000256" key="3">
    <source>
        <dbReference type="PROSITE-ProRule" id="PRU00221"/>
    </source>
</evidence>
<dbReference type="InterPro" id="IPR019775">
    <property type="entry name" value="WD40_repeat_CS"/>
</dbReference>
<keyword evidence="1 3" id="KW-0853">WD repeat</keyword>
<keyword evidence="6" id="KW-1185">Reference proteome</keyword>
<accession>A0ABC8U8G8</accession>
<dbReference type="SUPFAM" id="SSF50978">
    <property type="entry name" value="WD40 repeat-like"/>
    <property type="match status" value="1"/>
</dbReference>
<comment type="caution">
    <text evidence="5">The sequence shown here is derived from an EMBL/GenBank/DDBJ whole genome shotgun (WGS) entry which is preliminary data.</text>
</comment>
<protein>
    <submittedName>
        <fullName evidence="5">Uncharacterized protein</fullName>
    </submittedName>
</protein>
<feature type="repeat" description="WD" evidence="3">
    <location>
        <begin position="62"/>
        <end position="103"/>
    </location>
</feature>
<dbReference type="InterPro" id="IPR037379">
    <property type="entry name" value="WDR74/Nsa1"/>
</dbReference>
<reference evidence="5 6" key="1">
    <citation type="submission" date="2024-02" db="EMBL/GenBank/DDBJ databases">
        <authorList>
            <person name="Vignale AGUSTIN F."/>
            <person name="Sosa J E."/>
            <person name="Modenutti C."/>
        </authorList>
    </citation>
    <scope>NUCLEOTIDE SEQUENCE [LARGE SCALE GENOMIC DNA]</scope>
</reference>
<evidence type="ECO:0000256" key="4">
    <source>
        <dbReference type="SAM" id="MobiDB-lite"/>
    </source>
</evidence>
<proteinExistence type="predicted"/>
<dbReference type="PROSITE" id="PS00678">
    <property type="entry name" value="WD_REPEATS_1"/>
    <property type="match status" value="1"/>
</dbReference>
<sequence length="185" mass="20676">MKSVRLYDISAQRRPVMSFDFRETTIKAVAEDLDGQTVYIGNGSGDLASVDMRTGKLLGCFLGKCSGSIRSIARHPEHPVIVSCGLDSFLRVWDIKSRQLLSAVFLKQQLTNVVFDSHFSDEEIIGTATRLSPSETHTVTEMEDRDEENMLPVKRKKASKEHNESKKLKSKKKSKKPKGESTDAS</sequence>
<gene>
    <name evidence="5" type="ORF">ILEXP_LOCUS46120</name>
</gene>
<organism evidence="5 6">
    <name type="scientific">Ilex paraguariensis</name>
    <name type="common">yerba mate</name>
    <dbReference type="NCBI Taxonomy" id="185542"/>
    <lineage>
        <taxon>Eukaryota</taxon>
        <taxon>Viridiplantae</taxon>
        <taxon>Streptophyta</taxon>
        <taxon>Embryophyta</taxon>
        <taxon>Tracheophyta</taxon>
        <taxon>Spermatophyta</taxon>
        <taxon>Magnoliopsida</taxon>
        <taxon>eudicotyledons</taxon>
        <taxon>Gunneridae</taxon>
        <taxon>Pentapetalae</taxon>
        <taxon>asterids</taxon>
        <taxon>campanulids</taxon>
        <taxon>Aquifoliales</taxon>
        <taxon>Aquifoliaceae</taxon>
        <taxon>Ilex</taxon>
    </lineage>
</organism>
<dbReference type="PANTHER" id="PTHR16038">
    <property type="entry name" value="NOP SEVEN ASSOCIATED PROTEIN 1"/>
    <property type="match status" value="1"/>
</dbReference>
<dbReference type="SMART" id="SM00320">
    <property type="entry name" value="WD40"/>
    <property type="match status" value="1"/>
</dbReference>